<proteinExistence type="predicted"/>
<keyword evidence="3" id="KW-1185">Reference proteome</keyword>
<dbReference type="InterPro" id="IPR052519">
    <property type="entry name" value="Euk-type_GlcNAc_Kinase"/>
</dbReference>
<evidence type="ECO:0000313" key="3">
    <source>
        <dbReference type="Proteomes" id="UP001275436"/>
    </source>
</evidence>
<dbReference type="GO" id="GO:0016301">
    <property type="term" value="F:kinase activity"/>
    <property type="evidence" value="ECO:0007669"/>
    <property type="project" value="UniProtKB-KW"/>
</dbReference>
<sequence length="328" mass="35758">MSYCLGIDGGGSTTTMAISDNTGNIVAHVQGGPSNLQATSLDEIKDRFEQLIQKLEKQGGGRISQITSVFAGIAGTGYEKNRYWVESLLNELLPHVEKKLVLPDMINALYSGTFGESGIVQIAGTGSVTYGINPDGKEVRVGGWGYLFGDEGSGTTLGMKALQVSLRYFDGRGEPTILLEIIQEHYKTNDPQEIISRIYQSNQVKQEVAKIAPMVFQAALREDQLAKQLIYEAANELALSIETAVNQLYTSEEEPIPVILSGGLFQTELIHTYLKEMLAANASVHLIKPTLPPVGGAIIGAQILIGNELTEEFRQHLQQSFDQLKEKS</sequence>
<dbReference type="SUPFAM" id="SSF53067">
    <property type="entry name" value="Actin-like ATPase domain"/>
    <property type="match status" value="2"/>
</dbReference>
<dbReference type="CDD" id="cd24007">
    <property type="entry name" value="ASKHA_NBD_eukNAGK-like"/>
    <property type="match status" value="1"/>
</dbReference>
<dbReference type="PANTHER" id="PTHR43190:SF3">
    <property type="entry name" value="N-ACETYL-D-GLUCOSAMINE KINASE"/>
    <property type="match status" value="1"/>
</dbReference>
<dbReference type="RefSeq" id="WP_017797742.1">
    <property type="nucleotide sequence ID" value="NZ_BSKO01000001.1"/>
</dbReference>
<dbReference type="InterPro" id="IPR002731">
    <property type="entry name" value="ATPase_BadF"/>
</dbReference>
<dbReference type="Pfam" id="PF01869">
    <property type="entry name" value="BcrAD_BadFG"/>
    <property type="match status" value="1"/>
</dbReference>
<feature type="domain" description="ATPase BadF/BadG/BcrA/BcrD type" evidence="1">
    <location>
        <begin position="5"/>
        <end position="298"/>
    </location>
</feature>
<dbReference type="Gene3D" id="3.30.420.40">
    <property type="match status" value="2"/>
</dbReference>
<dbReference type="Proteomes" id="UP001275436">
    <property type="component" value="Unassembled WGS sequence"/>
</dbReference>
<reference evidence="2 3" key="1">
    <citation type="submission" date="2023-02" db="EMBL/GenBank/DDBJ databases">
        <title>Oceanobacillus kimchii IFOP_LL358 isolated form Alexandrium catenella lab strain.</title>
        <authorList>
            <person name="Gajardo G."/>
            <person name="Ueki S."/>
            <person name="Maruyama F."/>
        </authorList>
    </citation>
    <scope>NUCLEOTIDE SEQUENCE [LARGE SCALE GENOMIC DNA]</scope>
    <source>
        <strain evidence="2 3">IFOP_LL358</strain>
    </source>
</reference>
<name>A0ABQ5TK24_9BACI</name>
<gene>
    <name evidence="2" type="primary">murK</name>
    <name evidence="2" type="ORF">MACH08_30020</name>
</gene>
<accession>A0ABQ5TK24</accession>
<evidence type="ECO:0000259" key="1">
    <source>
        <dbReference type="Pfam" id="PF01869"/>
    </source>
</evidence>
<evidence type="ECO:0000313" key="2">
    <source>
        <dbReference type="EMBL" id="GLO67218.1"/>
    </source>
</evidence>
<protein>
    <submittedName>
        <fullName evidence="2">N-acetylmuramic acid/N-acetylglucosamine kinase</fullName>
    </submittedName>
</protein>
<organism evidence="2 3">
    <name type="scientific">Oceanobacillus kimchii</name>
    <dbReference type="NCBI Taxonomy" id="746691"/>
    <lineage>
        <taxon>Bacteria</taxon>
        <taxon>Bacillati</taxon>
        <taxon>Bacillota</taxon>
        <taxon>Bacilli</taxon>
        <taxon>Bacillales</taxon>
        <taxon>Bacillaceae</taxon>
        <taxon>Oceanobacillus</taxon>
    </lineage>
</organism>
<keyword evidence="2" id="KW-0808">Transferase</keyword>
<dbReference type="PANTHER" id="PTHR43190">
    <property type="entry name" value="N-ACETYL-D-GLUCOSAMINE KINASE"/>
    <property type="match status" value="1"/>
</dbReference>
<comment type="caution">
    <text evidence="2">The sequence shown here is derived from an EMBL/GenBank/DDBJ whole genome shotgun (WGS) entry which is preliminary data.</text>
</comment>
<dbReference type="EMBL" id="BSKO01000001">
    <property type="protein sequence ID" value="GLO67218.1"/>
    <property type="molecule type" value="Genomic_DNA"/>
</dbReference>
<keyword evidence="2" id="KW-0418">Kinase</keyword>
<dbReference type="InterPro" id="IPR043129">
    <property type="entry name" value="ATPase_NBD"/>
</dbReference>